<evidence type="ECO:0000313" key="2">
    <source>
        <dbReference type="Proteomes" id="UP001060085"/>
    </source>
</evidence>
<reference evidence="2" key="1">
    <citation type="journal article" date="2023" name="Nat. Plants">
        <title>Single-cell RNA sequencing provides a high-resolution roadmap for understanding the multicellular compartmentation of specialized metabolism.</title>
        <authorList>
            <person name="Sun S."/>
            <person name="Shen X."/>
            <person name="Li Y."/>
            <person name="Li Y."/>
            <person name="Wang S."/>
            <person name="Li R."/>
            <person name="Zhang H."/>
            <person name="Shen G."/>
            <person name="Guo B."/>
            <person name="Wei J."/>
            <person name="Xu J."/>
            <person name="St-Pierre B."/>
            <person name="Chen S."/>
            <person name="Sun C."/>
        </authorList>
    </citation>
    <scope>NUCLEOTIDE SEQUENCE [LARGE SCALE GENOMIC DNA]</scope>
</reference>
<name>A0ACC0BZ49_CATRO</name>
<organism evidence="1 2">
    <name type="scientific">Catharanthus roseus</name>
    <name type="common">Madagascar periwinkle</name>
    <name type="synonym">Vinca rosea</name>
    <dbReference type="NCBI Taxonomy" id="4058"/>
    <lineage>
        <taxon>Eukaryota</taxon>
        <taxon>Viridiplantae</taxon>
        <taxon>Streptophyta</taxon>
        <taxon>Embryophyta</taxon>
        <taxon>Tracheophyta</taxon>
        <taxon>Spermatophyta</taxon>
        <taxon>Magnoliopsida</taxon>
        <taxon>eudicotyledons</taxon>
        <taxon>Gunneridae</taxon>
        <taxon>Pentapetalae</taxon>
        <taxon>asterids</taxon>
        <taxon>lamiids</taxon>
        <taxon>Gentianales</taxon>
        <taxon>Apocynaceae</taxon>
        <taxon>Rauvolfioideae</taxon>
        <taxon>Vinceae</taxon>
        <taxon>Catharanthinae</taxon>
        <taxon>Catharanthus</taxon>
    </lineage>
</organism>
<proteinExistence type="predicted"/>
<accession>A0ACC0BZ49</accession>
<protein>
    <submittedName>
        <fullName evidence="1">Uncharacterized protein</fullName>
    </submittedName>
</protein>
<dbReference type="EMBL" id="CM044702">
    <property type="protein sequence ID" value="KAI5677877.1"/>
    <property type="molecule type" value="Genomic_DNA"/>
</dbReference>
<sequence length="149" mass="17301">MGLRGKMIGQTEIKACGDVFHDLLKVRAHEISKMSPDKLKGFILIDGEVGKVGSKIRWLYTHDVKESIAKQIIEYIDEEKQSIRFKMIEGDLMEVYKSMYLTYHVDRNGPESLLTWTFEYEKLKEDYPHPGTLLSLFLHVCEDIEAHHS</sequence>
<comment type="caution">
    <text evidence="1">The sequence shown here is derived from an EMBL/GenBank/DDBJ whole genome shotgun (WGS) entry which is preliminary data.</text>
</comment>
<evidence type="ECO:0000313" key="1">
    <source>
        <dbReference type="EMBL" id="KAI5677877.1"/>
    </source>
</evidence>
<keyword evidence="2" id="KW-1185">Reference proteome</keyword>
<dbReference type="Proteomes" id="UP001060085">
    <property type="component" value="Linkage Group LG02"/>
</dbReference>
<gene>
    <name evidence="1" type="ORF">M9H77_08827</name>
</gene>